<dbReference type="CDD" id="cd00143">
    <property type="entry name" value="PP2Cc"/>
    <property type="match status" value="1"/>
</dbReference>
<dbReference type="GO" id="GO:0003677">
    <property type="term" value="F:DNA binding"/>
    <property type="evidence" value="ECO:0007669"/>
    <property type="project" value="UniProtKB-KW"/>
</dbReference>
<accession>A0A540WC97</accession>
<dbReference type="EMBL" id="VIGB01000003">
    <property type="protein sequence ID" value="TQF06507.1"/>
    <property type="molecule type" value="Genomic_DNA"/>
</dbReference>
<dbReference type="PANTHER" id="PTHR30204">
    <property type="entry name" value="REDOX-CYCLING DRUG-SENSING TRANSCRIPTIONAL ACTIVATOR SOXR"/>
    <property type="match status" value="1"/>
</dbReference>
<dbReference type="InterPro" id="IPR036457">
    <property type="entry name" value="PPM-type-like_dom_sf"/>
</dbReference>
<dbReference type="OrthoDB" id="9801841at2"/>
<dbReference type="GO" id="GO:0003700">
    <property type="term" value="F:DNA-binding transcription factor activity"/>
    <property type="evidence" value="ECO:0007669"/>
    <property type="project" value="InterPro"/>
</dbReference>
<dbReference type="Proteomes" id="UP000319103">
    <property type="component" value="Unassembled WGS sequence"/>
</dbReference>
<gene>
    <name evidence="4" type="ORF">E6W39_35315</name>
</gene>
<dbReference type="Pfam" id="PF13672">
    <property type="entry name" value="PP2C_2"/>
    <property type="match status" value="1"/>
</dbReference>
<dbReference type="PROSITE" id="PS50937">
    <property type="entry name" value="HTH_MERR_2"/>
    <property type="match status" value="1"/>
</dbReference>
<dbReference type="InterPro" id="IPR047057">
    <property type="entry name" value="MerR_fam"/>
</dbReference>
<evidence type="ECO:0000259" key="3">
    <source>
        <dbReference type="PROSITE" id="PS51746"/>
    </source>
</evidence>
<feature type="domain" description="HTH merR-type" evidence="2">
    <location>
        <begin position="3"/>
        <end position="73"/>
    </location>
</feature>
<dbReference type="SMART" id="SM00332">
    <property type="entry name" value="PP2Cc"/>
    <property type="match status" value="1"/>
</dbReference>
<organism evidence="4 5">
    <name type="scientific">Kitasatospora acidiphila</name>
    <dbReference type="NCBI Taxonomy" id="2567942"/>
    <lineage>
        <taxon>Bacteria</taxon>
        <taxon>Bacillati</taxon>
        <taxon>Actinomycetota</taxon>
        <taxon>Actinomycetes</taxon>
        <taxon>Kitasatosporales</taxon>
        <taxon>Streptomycetaceae</taxon>
        <taxon>Kitasatospora</taxon>
    </lineage>
</organism>
<evidence type="ECO:0000313" key="5">
    <source>
        <dbReference type="Proteomes" id="UP000319103"/>
    </source>
</evidence>
<proteinExistence type="predicted"/>
<feature type="domain" description="PPM-type phosphatase" evidence="3">
    <location>
        <begin position="121"/>
        <end position="340"/>
    </location>
</feature>
<dbReference type="RefSeq" id="WP_141636929.1">
    <property type="nucleotide sequence ID" value="NZ_VIGB01000003.1"/>
</dbReference>
<reference evidence="4 5" key="1">
    <citation type="submission" date="2019-06" db="EMBL/GenBank/DDBJ databases">
        <title>Description of Kitasatospora acidophila sp. nov. isolated from pine grove soil, and reclassification of Streptomyces novaecaesareae to Kitasatospora novaeceasareae comb. nov.</title>
        <authorList>
            <person name="Kim M.J."/>
        </authorList>
    </citation>
    <scope>NUCLEOTIDE SEQUENCE [LARGE SCALE GENOMIC DNA]</scope>
    <source>
        <strain evidence="4 5">MMS16-CNU292</strain>
    </source>
</reference>
<dbReference type="Gene3D" id="3.60.40.10">
    <property type="entry name" value="PPM-type phosphatase domain"/>
    <property type="match status" value="1"/>
</dbReference>
<dbReference type="InterPro" id="IPR009061">
    <property type="entry name" value="DNA-bd_dom_put_sf"/>
</dbReference>
<protein>
    <submittedName>
        <fullName evidence="4">MerR family transcriptional regulator</fullName>
    </submittedName>
</protein>
<dbReference type="SMART" id="SM00422">
    <property type="entry name" value="HTH_MERR"/>
    <property type="match status" value="1"/>
</dbReference>
<comment type="caution">
    <text evidence="4">The sequence shown here is derived from an EMBL/GenBank/DDBJ whole genome shotgun (WGS) entry which is preliminary data.</text>
</comment>
<dbReference type="InterPro" id="IPR000551">
    <property type="entry name" value="MerR-type_HTH_dom"/>
</dbReference>
<dbReference type="SMART" id="SM00331">
    <property type="entry name" value="PP2C_SIG"/>
    <property type="match status" value="1"/>
</dbReference>
<dbReference type="InterPro" id="IPR001932">
    <property type="entry name" value="PPM-type_phosphatase-like_dom"/>
</dbReference>
<evidence type="ECO:0000313" key="4">
    <source>
        <dbReference type="EMBL" id="TQF06507.1"/>
    </source>
</evidence>
<dbReference type="Pfam" id="PF13411">
    <property type="entry name" value="MerR_1"/>
    <property type="match status" value="1"/>
</dbReference>
<evidence type="ECO:0000256" key="1">
    <source>
        <dbReference type="ARBA" id="ARBA00023125"/>
    </source>
</evidence>
<keyword evidence="5" id="KW-1185">Reference proteome</keyword>
<dbReference type="SUPFAM" id="SSF46955">
    <property type="entry name" value="Putative DNA-binding domain"/>
    <property type="match status" value="1"/>
</dbReference>
<dbReference type="Gene3D" id="1.10.1660.10">
    <property type="match status" value="1"/>
</dbReference>
<dbReference type="AlphaFoldDB" id="A0A540WC97"/>
<dbReference type="CDD" id="cd01107">
    <property type="entry name" value="HTH_BmrR"/>
    <property type="match status" value="1"/>
</dbReference>
<dbReference type="SUPFAM" id="SSF81606">
    <property type="entry name" value="PP2C-like"/>
    <property type="match status" value="1"/>
</dbReference>
<sequence>MAELTIGAFARACGLSAKALRLYDELELLRPDRVDRVSGYRYYRPEQLEPARLVAHLRRIGVPLARIRRVLELPPDLAADELTAYWRQVLAETTARQELVTHLVDHLRGRPPVLTGALTLRCAARSDLGRVRERNDDTAYADAGLLAVADGYGSPSAGGAAIAALRAVDPAALGPGGLLNALDQAVRESVADTPEDIGTTLTALLACGDQLALVHIGDSRAYLLREGELFRITHDHTLVQTMVDEGRLTPAEAASHPQRTLLLRALTSTAPGKPDLTLLTARAGDRYLLCSDGLSAVVREEHLHTVLSTVADPERAVQQLVDLANRAGGPDNIACALADVIPGEAAP</sequence>
<dbReference type="PANTHER" id="PTHR30204:SF97">
    <property type="entry name" value="MERR FAMILY REGULATORY PROTEIN"/>
    <property type="match status" value="1"/>
</dbReference>
<evidence type="ECO:0000259" key="2">
    <source>
        <dbReference type="PROSITE" id="PS50937"/>
    </source>
</evidence>
<dbReference type="PROSITE" id="PS51746">
    <property type="entry name" value="PPM_2"/>
    <property type="match status" value="1"/>
</dbReference>
<keyword evidence="1" id="KW-0238">DNA-binding</keyword>
<name>A0A540WC97_9ACTN</name>